<dbReference type="Proteomes" id="UP001148786">
    <property type="component" value="Unassembled WGS sequence"/>
</dbReference>
<proteinExistence type="predicted"/>
<name>A0A9W8K7W7_9AGAR</name>
<dbReference type="InterPro" id="IPR011009">
    <property type="entry name" value="Kinase-like_dom_sf"/>
</dbReference>
<dbReference type="OrthoDB" id="3250044at2759"/>
<keyword evidence="2" id="KW-1185">Reference proteome</keyword>
<dbReference type="EMBL" id="JANKHO010000454">
    <property type="protein sequence ID" value="KAJ3509744.1"/>
    <property type="molecule type" value="Genomic_DNA"/>
</dbReference>
<protein>
    <recommendedName>
        <fullName evidence="3">Aminoglycoside phosphotransferase domain-containing protein</fullName>
    </recommendedName>
</protein>
<dbReference type="AlphaFoldDB" id="A0A9W8K7W7"/>
<gene>
    <name evidence="1" type="ORF">NLJ89_g5054</name>
</gene>
<reference evidence="1" key="1">
    <citation type="submission" date="2022-07" db="EMBL/GenBank/DDBJ databases">
        <title>Genome Sequence of Agrocybe chaxingu.</title>
        <authorList>
            <person name="Buettner E."/>
        </authorList>
    </citation>
    <scope>NUCLEOTIDE SEQUENCE</scope>
    <source>
        <strain evidence="1">MP-N11</strain>
    </source>
</reference>
<dbReference type="SUPFAM" id="SSF56112">
    <property type="entry name" value="Protein kinase-like (PK-like)"/>
    <property type="match status" value="1"/>
</dbReference>
<evidence type="ECO:0008006" key="3">
    <source>
        <dbReference type="Google" id="ProtNLM"/>
    </source>
</evidence>
<accession>A0A9W8K7W7</accession>
<evidence type="ECO:0000313" key="1">
    <source>
        <dbReference type="EMBL" id="KAJ3509744.1"/>
    </source>
</evidence>
<comment type="caution">
    <text evidence="1">The sequence shown here is derived from an EMBL/GenBank/DDBJ whole genome shotgun (WGS) entry which is preliminary data.</text>
</comment>
<organism evidence="1 2">
    <name type="scientific">Agrocybe chaxingu</name>
    <dbReference type="NCBI Taxonomy" id="84603"/>
    <lineage>
        <taxon>Eukaryota</taxon>
        <taxon>Fungi</taxon>
        <taxon>Dikarya</taxon>
        <taxon>Basidiomycota</taxon>
        <taxon>Agaricomycotina</taxon>
        <taxon>Agaricomycetes</taxon>
        <taxon>Agaricomycetidae</taxon>
        <taxon>Agaricales</taxon>
        <taxon>Agaricineae</taxon>
        <taxon>Strophariaceae</taxon>
        <taxon>Agrocybe</taxon>
    </lineage>
</organism>
<sequence>MSSNGEIRCDGFPGEQPTKEEILRFCQDSRGKVRTRTDYLLYPPTGRPLARIRFGSSATMESARAQQFAYERGARTPKIYHAFENSRGRAYILDEYIEGVPATDWIKDNKGQLSRLAAEVSKELEKMIHFEVPPDATPGAVGGGVCMHGFFDDVTGAWRLYDSIEHLEKDINKACH</sequence>
<evidence type="ECO:0000313" key="2">
    <source>
        <dbReference type="Proteomes" id="UP001148786"/>
    </source>
</evidence>